<evidence type="ECO:0000313" key="4">
    <source>
        <dbReference type="EMBL" id="MDO1558695.1"/>
    </source>
</evidence>
<evidence type="ECO:0000256" key="1">
    <source>
        <dbReference type="ARBA" id="ARBA00022729"/>
    </source>
</evidence>
<protein>
    <submittedName>
        <fullName evidence="4">Outer membrane protein assembly factor BamE</fullName>
    </submittedName>
</protein>
<keyword evidence="2" id="KW-0472">Membrane</keyword>
<name>A0ABT8SKR5_9CAUL</name>
<evidence type="ECO:0000313" key="5">
    <source>
        <dbReference type="Proteomes" id="UP001169063"/>
    </source>
</evidence>
<dbReference type="InterPro" id="IPR007450">
    <property type="entry name" value="BamE_dom"/>
</dbReference>
<feature type="domain" description="Outer membrane protein assembly factor BamE" evidence="3">
    <location>
        <begin position="29"/>
        <end position="88"/>
    </location>
</feature>
<keyword evidence="5" id="KW-1185">Reference proteome</keyword>
<dbReference type="EMBL" id="JAUKTR010000001">
    <property type="protein sequence ID" value="MDO1558695.1"/>
    <property type="molecule type" value="Genomic_DNA"/>
</dbReference>
<dbReference type="RefSeq" id="WP_302109096.1">
    <property type="nucleotide sequence ID" value="NZ_JAUKTR010000001.1"/>
</dbReference>
<evidence type="ECO:0000259" key="3">
    <source>
        <dbReference type="Pfam" id="PF04355"/>
    </source>
</evidence>
<dbReference type="InterPro" id="IPR037873">
    <property type="entry name" value="BamE-like"/>
</dbReference>
<sequence>MILGAAGAAAACAPVVGRHGFQPIDTQPADIVVGQDTRETVMTKLGSPSLVSTFEPNTWFYISQVTERYTYHKAEVSQRNVTEITFDPATQRVLEVNNLDLEDGQDVGMNGRVTPTRGRQLTILEQLLGNVGRQRLPGLEDDMVPGGQRPRD</sequence>
<gene>
    <name evidence="4" type="primary">bamE</name>
    <name evidence="4" type="ORF">Q0812_04555</name>
</gene>
<keyword evidence="1" id="KW-0732">Signal</keyword>
<reference evidence="4" key="1">
    <citation type="submission" date="2023-07" db="EMBL/GenBank/DDBJ databases">
        <title>Brevundimonas soil sp. nov., isolated from the soil of chemical plant.</title>
        <authorList>
            <person name="Wu N."/>
        </authorList>
    </citation>
    <scope>NUCLEOTIDE SEQUENCE</scope>
    <source>
        <strain evidence="4">XZ-24</strain>
    </source>
</reference>
<comment type="caution">
    <text evidence="4">The sequence shown here is derived from an EMBL/GenBank/DDBJ whole genome shotgun (WGS) entry which is preliminary data.</text>
</comment>
<dbReference type="Pfam" id="PF04355">
    <property type="entry name" value="BamE"/>
    <property type="match status" value="1"/>
</dbReference>
<proteinExistence type="predicted"/>
<dbReference type="Proteomes" id="UP001169063">
    <property type="component" value="Unassembled WGS sequence"/>
</dbReference>
<evidence type="ECO:0000256" key="2">
    <source>
        <dbReference type="ARBA" id="ARBA00023136"/>
    </source>
</evidence>
<dbReference type="Gene3D" id="3.30.1450.10">
    <property type="match status" value="1"/>
</dbReference>
<accession>A0ABT8SKR5</accession>
<organism evidence="4 5">
    <name type="scientific">Peiella sedimenti</name>
    <dbReference type="NCBI Taxonomy" id="3061083"/>
    <lineage>
        <taxon>Bacteria</taxon>
        <taxon>Pseudomonadati</taxon>
        <taxon>Pseudomonadota</taxon>
        <taxon>Alphaproteobacteria</taxon>
        <taxon>Caulobacterales</taxon>
        <taxon>Caulobacteraceae</taxon>
        <taxon>Peiella</taxon>
    </lineage>
</organism>